<dbReference type="PANTHER" id="PTHR38926">
    <property type="entry name" value="F-BOX DOMAIN CONTAINING PROTEIN, EXPRESSED"/>
    <property type="match status" value="1"/>
</dbReference>
<evidence type="ECO:0000313" key="3">
    <source>
        <dbReference type="Proteomes" id="UP000807306"/>
    </source>
</evidence>
<dbReference type="InterPro" id="IPR036047">
    <property type="entry name" value="F-box-like_dom_sf"/>
</dbReference>
<gene>
    <name evidence="2" type="ORF">CPB83DRAFT_416547</name>
</gene>
<comment type="caution">
    <text evidence="2">The sequence shown here is derived from an EMBL/GenBank/DDBJ whole genome shotgun (WGS) entry which is preliminary data.</text>
</comment>
<organism evidence="2 3">
    <name type="scientific">Crepidotus variabilis</name>
    <dbReference type="NCBI Taxonomy" id="179855"/>
    <lineage>
        <taxon>Eukaryota</taxon>
        <taxon>Fungi</taxon>
        <taxon>Dikarya</taxon>
        <taxon>Basidiomycota</taxon>
        <taxon>Agaricomycotina</taxon>
        <taxon>Agaricomycetes</taxon>
        <taxon>Agaricomycetidae</taxon>
        <taxon>Agaricales</taxon>
        <taxon>Agaricineae</taxon>
        <taxon>Crepidotaceae</taxon>
        <taxon>Crepidotus</taxon>
    </lineage>
</organism>
<dbReference type="InterPro" id="IPR032675">
    <property type="entry name" value="LRR_dom_sf"/>
</dbReference>
<dbReference type="Proteomes" id="UP000807306">
    <property type="component" value="Unassembled WGS sequence"/>
</dbReference>
<dbReference type="AlphaFoldDB" id="A0A9P6JUY1"/>
<dbReference type="SUPFAM" id="SSF52047">
    <property type="entry name" value="RNI-like"/>
    <property type="match status" value="1"/>
</dbReference>
<evidence type="ECO:0000313" key="2">
    <source>
        <dbReference type="EMBL" id="KAF9533941.1"/>
    </source>
</evidence>
<name>A0A9P6JUY1_9AGAR</name>
<evidence type="ECO:0000259" key="1">
    <source>
        <dbReference type="Pfam" id="PF12937"/>
    </source>
</evidence>
<protein>
    <recommendedName>
        <fullName evidence="1">F-box domain-containing protein</fullName>
    </recommendedName>
</protein>
<keyword evidence="3" id="KW-1185">Reference proteome</keyword>
<accession>A0A9P6JUY1</accession>
<dbReference type="EMBL" id="MU157827">
    <property type="protein sequence ID" value="KAF9533941.1"/>
    <property type="molecule type" value="Genomic_DNA"/>
</dbReference>
<dbReference type="PANTHER" id="PTHR38926:SF5">
    <property type="entry name" value="F-BOX AND LEUCINE-RICH REPEAT PROTEIN 6"/>
    <property type="match status" value="1"/>
</dbReference>
<reference evidence="2" key="1">
    <citation type="submission" date="2020-11" db="EMBL/GenBank/DDBJ databases">
        <authorList>
            <consortium name="DOE Joint Genome Institute"/>
            <person name="Ahrendt S."/>
            <person name="Riley R."/>
            <person name="Andreopoulos W."/>
            <person name="Labutti K."/>
            <person name="Pangilinan J."/>
            <person name="Ruiz-Duenas F.J."/>
            <person name="Barrasa J.M."/>
            <person name="Sanchez-Garcia M."/>
            <person name="Camarero S."/>
            <person name="Miyauchi S."/>
            <person name="Serrano A."/>
            <person name="Linde D."/>
            <person name="Babiker R."/>
            <person name="Drula E."/>
            <person name="Ayuso-Fernandez I."/>
            <person name="Pacheco R."/>
            <person name="Padilla G."/>
            <person name="Ferreira P."/>
            <person name="Barriuso J."/>
            <person name="Kellner H."/>
            <person name="Castanera R."/>
            <person name="Alfaro M."/>
            <person name="Ramirez L."/>
            <person name="Pisabarro A.G."/>
            <person name="Kuo A."/>
            <person name="Tritt A."/>
            <person name="Lipzen A."/>
            <person name="He G."/>
            <person name="Yan M."/>
            <person name="Ng V."/>
            <person name="Cullen D."/>
            <person name="Martin F."/>
            <person name="Rosso M.-N."/>
            <person name="Henrissat B."/>
            <person name="Hibbett D."/>
            <person name="Martinez A.T."/>
            <person name="Grigoriev I.V."/>
        </authorList>
    </citation>
    <scope>NUCLEOTIDE SEQUENCE</scope>
    <source>
        <strain evidence="2">CBS 506.95</strain>
    </source>
</reference>
<dbReference type="SUPFAM" id="SSF81383">
    <property type="entry name" value="F-box domain"/>
    <property type="match status" value="1"/>
</dbReference>
<dbReference type="Gene3D" id="3.80.10.10">
    <property type="entry name" value="Ribonuclease Inhibitor"/>
    <property type="match status" value="1"/>
</dbReference>
<feature type="domain" description="F-box" evidence="1">
    <location>
        <begin position="16"/>
        <end position="67"/>
    </location>
</feature>
<proteinExistence type="predicted"/>
<dbReference type="Pfam" id="PF12937">
    <property type="entry name" value="F-box-like"/>
    <property type="match status" value="1"/>
</dbReference>
<dbReference type="Gene3D" id="1.20.1280.50">
    <property type="match status" value="1"/>
</dbReference>
<dbReference type="InterPro" id="IPR001810">
    <property type="entry name" value="F-box_dom"/>
</dbReference>
<dbReference type="OrthoDB" id="3357519at2759"/>
<sequence length="473" mass="53300">MANPEQVAAVSLIYEVLPVELLVVIFEHFVTFSPPKLLVGSSPTRLCLVCRQWRDVAINCPKLWRAIGLTSTQLQRLSYLNVWLQRSKQLPLAVGLWTKGYYNCDQAVAEVLQTLWKSSRSDGRTYMVDEMELVLHQGRTLHIHPNYAVSYPSLRKLTIAQNGYSSPQPFLELIPSRSPNLEKLVWSGPNFSHVLASLVQSSSIATTLSDMDLETSLFTEDCFTIFFSFPLLRRCILRNVNDNPGPTRQFRELLTMLHLQELVVIGDINPLNIIRRLTASRLVSLTLSATNPKASFNTNDVNSLSMLSIFLLRSAASLRELTIEDIPLAHDEYNAILKILNELEMLSVYDGFSPSSQWDQQTKAHVVLQSLSPSEEFVLDSHTCPNLRTLILRGRIIAPDGLLSHLVEDRFDRSQRGEGVALESIQMESYRNVHIEDDERLQVLASKMANYGKNLKVKVSGVMLGQVVPQTSP</sequence>